<dbReference type="Proteomes" id="UP000785679">
    <property type="component" value="Unassembled WGS sequence"/>
</dbReference>
<dbReference type="AlphaFoldDB" id="A0A8J8T6D8"/>
<evidence type="ECO:0000313" key="2">
    <source>
        <dbReference type="Proteomes" id="UP000785679"/>
    </source>
</evidence>
<evidence type="ECO:0000313" key="1">
    <source>
        <dbReference type="EMBL" id="TNV83360.1"/>
    </source>
</evidence>
<accession>A0A8J8T6D8</accession>
<proteinExistence type="predicted"/>
<sequence>MCPAPMLSSRRNDLWRVSLQPYYCCTLYFFQQGVCNCPALGTSFREEMYLDESDPSPMKMVSLDFTEFMKVSPLQVPSPGTWQGLSPQGFPAIEYLCPYTKAGKVCRFPAQVVPSELQLPFQFLYLYP</sequence>
<gene>
    <name evidence="1" type="ORF">FGO68_gene6367</name>
</gene>
<name>A0A8J8T6D8_HALGN</name>
<keyword evidence="2" id="KW-1185">Reference proteome</keyword>
<reference evidence="1" key="1">
    <citation type="submission" date="2019-06" db="EMBL/GenBank/DDBJ databases">
        <authorList>
            <person name="Zheng W."/>
        </authorList>
    </citation>
    <scope>NUCLEOTIDE SEQUENCE</scope>
    <source>
        <strain evidence="1">QDHG01</strain>
    </source>
</reference>
<dbReference type="EMBL" id="RRYP01003906">
    <property type="protein sequence ID" value="TNV83360.1"/>
    <property type="molecule type" value="Genomic_DNA"/>
</dbReference>
<protein>
    <submittedName>
        <fullName evidence="1">Uncharacterized protein</fullName>
    </submittedName>
</protein>
<comment type="caution">
    <text evidence="1">The sequence shown here is derived from an EMBL/GenBank/DDBJ whole genome shotgun (WGS) entry which is preliminary data.</text>
</comment>
<organism evidence="1 2">
    <name type="scientific">Halteria grandinella</name>
    <dbReference type="NCBI Taxonomy" id="5974"/>
    <lineage>
        <taxon>Eukaryota</taxon>
        <taxon>Sar</taxon>
        <taxon>Alveolata</taxon>
        <taxon>Ciliophora</taxon>
        <taxon>Intramacronucleata</taxon>
        <taxon>Spirotrichea</taxon>
        <taxon>Stichotrichia</taxon>
        <taxon>Sporadotrichida</taxon>
        <taxon>Halteriidae</taxon>
        <taxon>Halteria</taxon>
    </lineage>
</organism>